<name>A0A4Q7TIP9_9MICO</name>
<comment type="caution">
    <text evidence="3">The sequence shown here is derived from an EMBL/GenBank/DDBJ whole genome shotgun (WGS) entry which is preliminary data.</text>
</comment>
<sequence>MIAPKVSPVYDLGARADYLSHGTGDKKRKHLRQGTDRIAPGFYCDAASIEEFIALGNRLAEQHGRRVKAQSYIVSAGADELDKANPLDQQCMGDYGFMLAKRMHPNSPCMVVVHDDGGVLHAHVTVLNHDELTGLALRDYRVHWQVKRANDELAREIGMRVVEPQQRKPLDAWATRRAELSEFDQQLGDAVAEARAAALAHSQPSMAVFVAEANARGIEVVEHDHVAKSGNRTGHAEGETATGITYRMRDETTPKRRMRRRKASALSAEFTHNALVSEFEPQPAPVAPAPAPQQAAPSFSSGLAALRRQREEAEQEAQPVERDATPVRPPEGAEVPEVSAAPKAVIGPLVKPRRRPVPFVVETDRERLVREMREERQQPRPHTPAQQYGFGE</sequence>
<feature type="compositionally biased region" description="Basic and acidic residues" evidence="1">
    <location>
        <begin position="362"/>
        <end position="378"/>
    </location>
</feature>
<organism evidence="3 4">
    <name type="scientific">Leucobacter luti</name>
    <dbReference type="NCBI Taxonomy" id="340320"/>
    <lineage>
        <taxon>Bacteria</taxon>
        <taxon>Bacillati</taxon>
        <taxon>Actinomycetota</taxon>
        <taxon>Actinomycetes</taxon>
        <taxon>Micrococcales</taxon>
        <taxon>Microbacteriaceae</taxon>
        <taxon>Leucobacter</taxon>
    </lineage>
</organism>
<feature type="domain" description="MobA/VirD2-like nuclease" evidence="2">
    <location>
        <begin position="45"/>
        <end position="158"/>
    </location>
</feature>
<proteinExistence type="predicted"/>
<dbReference type="InterPro" id="IPR005094">
    <property type="entry name" value="Endonuclease_MobA/VirD2"/>
</dbReference>
<protein>
    <submittedName>
        <fullName evidence="3">Relaxase/mobilization nuclease-like protein</fullName>
    </submittedName>
</protein>
<accession>A0A4Q7TIP9</accession>
<feature type="region of interest" description="Disordered" evidence="1">
    <location>
        <begin position="304"/>
        <end position="392"/>
    </location>
</feature>
<dbReference type="Pfam" id="PF03432">
    <property type="entry name" value="Relaxase"/>
    <property type="match status" value="1"/>
</dbReference>
<reference evidence="3 4" key="1">
    <citation type="journal article" date="2015" name="Stand. Genomic Sci.">
        <title>Genomic Encyclopedia of Bacterial and Archaeal Type Strains, Phase III: the genomes of soil and plant-associated and newly described type strains.</title>
        <authorList>
            <person name="Whitman W.B."/>
            <person name="Woyke T."/>
            <person name="Klenk H.P."/>
            <person name="Zhou Y."/>
            <person name="Lilburn T.G."/>
            <person name="Beck B.J."/>
            <person name="De Vos P."/>
            <person name="Vandamme P."/>
            <person name="Eisen J.A."/>
            <person name="Garrity G."/>
            <person name="Hugenholtz P."/>
            <person name="Kyrpides N.C."/>
        </authorList>
    </citation>
    <scope>NUCLEOTIDE SEQUENCE [LARGE SCALE GENOMIC DNA]</scope>
    <source>
        <strain evidence="3 4">RF6</strain>
    </source>
</reference>
<evidence type="ECO:0000313" key="3">
    <source>
        <dbReference type="EMBL" id="RZT60524.1"/>
    </source>
</evidence>
<gene>
    <name evidence="3" type="ORF">EV139_2969</name>
</gene>
<evidence type="ECO:0000256" key="1">
    <source>
        <dbReference type="SAM" id="MobiDB-lite"/>
    </source>
</evidence>
<keyword evidence="4" id="KW-1185">Reference proteome</keyword>
<evidence type="ECO:0000259" key="2">
    <source>
        <dbReference type="Pfam" id="PF03432"/>
    </source>
</evidence>
<dbReference type="EMBL" id="SHKI01000008">
    <property type="protein sequence ID" value="RZT60524.1"/>
    <property type="molecule type" value="Genomic_DNA"/>
</dbReference>
<dbReference type="AlphaFoldDB" id="A0A4Q7TIP9"/>
<dbReference type="OrthoDB" id="2080707at2"/>
<dbReference type="RefSeq" id="WP_130455492.1">
    <property type="nucleotide sequence ID" value="NZ_QYAG01000003.1"/>
</dbReference>
<evidence type="ECO:0000313" key="4">
    <source>
        <dbReference type="Proteomes" id="UP000291832"/>
    </source>
</evidence>
<dbReference type="Proteomes" id="UP000291832">
    <property type="component" value="Unassembled WGS sequence"/>
</dbReference>